<dbReference type="InterPro" id="IPR050782">
    <property type="entry name" value="PP1_regulatory_subunit_3"/>
</dbReference>
<accession>B5X776</accession>
<dbReference type="CAZy" id="CBM21">
    <property type="family name" value="Carbohydrate-Binding Module Family 21"/>
</dbReference>
<dbReference type="PANTHER" id="PTHR12307:SF36">
    <property type="entry name" value="GLYCOGEN-BINDING SUBUNIT 76A"/>
    <property type="match status" value="1"/>
</dbReference>
<dbReference type="GO" id="GO:0000164">
    <property type="term" value="C:protein phosphatase type 1 complex"/>
    <property type="evidence" value="ECO:0007669"/>
    <property type="project" value="TreeGrafter"/>
</dbReference>
<sequence>MKNNKPPSDRDPPKPSKPAPTNDSNESIQNCVNQKFAGPQKLQRTKSTPTKSFRVAARRKCVTFADEVGGELTQSVLYTPEVAYFDDFRINYSTEHASLGARSESFSSSFSSSRSIDVKHKYNFENFRNVDNLTNSNVYGLHLNHVALKSLIDSRFCISITVIVHNIHFEKQVNIHYTSDSWCTKHVCECTYLCPINPKFDIFTVKINYKQFNSNPNVFVREGVRFEFAVEYVVNGEHHWDNNNRKNFIIHF</sequence>
<dbReference type="PANTHER" id="PTHR12307">
    <property type="entry name" value="PROTEIN PHOSPHATASE 1 REGULATORY SUBUNIT"/>
    <property type="match status" value="1"/>
</dbReference>
<evidence type="ECO:0000259" key="2">
    <source>
        <dbReference type="PROSITE" id="PS51159"/>
    </source>
</evidence>
<organism evidence="3">
    <name type="scientific">Salmo salar</name>
    <name type="common">Atlantic salmon</name>
    <dbReference type="NCBI Taxonomy" id="8030"/>
    <lineage>
        <taxon>Eukaryota</taxon>
        <taxon>Metazoa</taxon>
        <taxon>Chordata</taxon>
        <taxon>Craniata</taxon>
        <taxon>Vertebrata</taxon>
        <taxon>Euteleostomi</taxon>
        <taxon>Actinopterygii</taxon>
        <taxon>Neopterygii</taxon>
        <taxon>Teleostei</taxon>
        <taxon>Protacanthopterygii</taxon>
        <taxon>Salmoniformes</taxon>
        <taxon>Salmonidae</taxon>
        <taxon>Salmoninae</taxon>
        <taxon>Salmo</taxon>
    </lineage>
</organism>
<dbReference type="PROSITE" id="PS51159">
    <property type="entry name" value="CBM21"/>
    <property type="match status" value="1"/>
</dbReference>
<protein>
    <submittedName>
        <fullName evidence="3">Phosphatase 1 regulatory subunit 3D</fullName>
    </submittedName>
</protein>
<reference evidence="3" key="1">
    <citation type="submission" date="2008-10" db="EMBL/GenBank/DDBJ databases">
        <authorList>
            <consortium name="cGRASP (B.F. Koop &amp; W.S. Davidson)"/>
            <person name="Leong J."/>
            <person name="von Schalburg K."/>
            <person name="Cooper G."/>
            <person name="Moore R."/>
            <person name="Holt R."/>
            <person name="Davidson W.S."/>
            <person name="Koop B.F."/>
        </authorList>
    </citation>
    <scope>NUCLEOTIDE SEQUENCE</scope>
    <source>
        <tissue evidence="3">Thymus</tissue>
    </source>
</reference>
<dbReference type="GeneID" id="100195725"/>
<dbReference type="CTD" id="100195725"/>
<feature type="domain" description="CBM21" evidence="2">
    <location>
        <begin position="138"/>
        <end position="251"/>
    </location>
</feature>
<reference evidence="3" key="3">
    <citation type="submission" date="2010-08" db="EMBL/GenBank/DDBJ databases">
        <authorList>
            <consortium name="cGRASP (B.F. Koop &amp; W.S. Davidson)"/>
        </authorList>
    </citation>
    <scope>NUCLEOTIDE SEQUENCE</scope>
    <source>
        <tissue evidence="3">Thymus</tissue>
    </source>
</reference>
<dbReference type="AlphaFoldDB" id="B5X776"/>
<name>B5X776_SALSA</name>
<dbReference type="Gene3D" id="2.60.40.2440">
    <property type="entry name" value="Carbohydrate binding type-21 domain"/>
    <property type="match status" value="1"/>
</dbReference>
<dbReference type="GO" id="GO:2001069">
    <property type="term" value="F:glycogen binding"/>
    <property type="evidence" value="ECO:0007669"/>
    <property type="project" value="TreeGrafter"/>
</dbReference>
<dbReference type="Pfam" id="PF03370">
    <property type="entry name" value="CBM_21"/>
    <property type="match status" value="1"/>
</dbReference>
<proteinExistence type="evidence at transcript level"/>
<reference evidence="3" key="2">
    <citation type="journal article" date="2010" name="BMC Genomics">
        <title>Salmo salar and Esox lucius full-length cDNA sequences reveal changes in evolutionary pressures on a post-tetraploidization genome.</title>
        <authorList>
            <person name="Leong J.S."/>
            <person name="Jantzen S.G."/>
            <person name="von Schalburg K.R."/>
            <person name="Cooper G.A."/>
            <person name="Messmer A.M."/>
            <person name="Liao N.Y."/>
            <person name="Munro S."/>
            <person name="Moore R."/>
            <person name="Holt R.A."/>
            <person name="Jones S.J."/>
            <person name="Davidson W.S."/>
            <person name="Koop B.F."/>
        </authorList>
    </citation>
    <scope>NUCLEOTIDE SEQUENCE</scope>
    <source>
        <tissue evidence="3">Thymus</tissue>
    </source>
</reference>
<gene>
    <name evidence="3" type="primary">PPR3D</name>
</gene>
<dbReference type="GO" id="GO:0005979">
    <property type="term" value="P:regulation of glycogen biosynthetic process"/>
    <property type="evidence" value="ECO:0007669"/>
    <property type="project" value="TreeGrafter"/>
</dbReference>
<dbReference type="EMBL" id="BT046895">
    <property type="protein sequence ID" value="ACI66696.1"/>
    <property type="molecule type" value="mRNA"/>
</dbReference>
<dbReference type="InterPro" id="IPR038175">
    <property type="entry name" value="CBM21_dom_sf"/>
</dbReference>
<dbReference type="GO" id="GO:0008157">
    <property type="term" value="F:protein phosphatase 1 binding"/>
    <property type="evidence" value="ECO:0007669"/>
    <property type="project" value="TreeGrafter"/>
</dbReference>
<dbReference type="InterPro" id="IPR005036">
    <property type="entry name" value="CBM21_dom"/>
</dbReference>
<dbReference type="KEGG" id="sasa:100195725"/>
<evidence type="ECO:0000256" key="1">
    <source>
        <dbReference type="SAM" id="MobiDB-lite"/>
    </source>
</evidence>
<evidence type="ECO:0000313" key="3">
    <source>
        <dbReference type="EMBL" id="ACI66696.1"/>
    </source>
</evidence>
<dbReference type="RefSeq" id="NP_001134226.1">
    <property type="nucleotide sequence ID" value="NM_001140754.1"/>
</dbReference>
<feature type="region of interest" description="Disordered" evidence="1">
    <location>
        <begin position="1"/>
        <end position="29"/>
    </location>
</feature>